<dbReference type="Gene3D" id="3.40.50.300">
    <property type="entry name" value="P-loop containing nucleotide triphosphate hydrolases"/>
    <property type="match status" value="2"/>
</dbReference>
<organism evidence="3 4">
    <name type="scientific">Variovorax paradoxus</name>
    <dbReference type="NCBI Taxonomy" id="34073"/>
    <lineage>
        <taxon>Bacteria</taxon>
        <taxon>Pseudomonadati</taxon>
        <taxon>Pseudomonadota</taxon>
        <taxon>Betaproteobacteria</taxon>
        <taxon>Burkholderiales</taxon>
        <taxon>Comamonadaceae</taxon>
        <taxon>Variovorax</taxon>
    </lineage>
</organism>
<dbReference type="PANTHER" id="PTHR47396:SF1">
    <property type="entry name" value="ATP-DEPENDENT HELICASE IRC3-RELATED"/>
    <property type="match status" value="1"/>
</dbReference>
<dbReference type="SMART" id="SM00487">
    <property type="entry name" value="DEXDc"/>
    <property type="match status" value="1"/>
</dbReference>
<dbReference type="Pfam" id="PF00271">
    <property type="entry name" value="Helicase_C"/>
    <property type="match status" value="1"/>
</dbReference>
<evidence type="ECO:0000259" key="2">
    <source>
        <dbReference type="PROSITE" id="PS51192"/>
    </source>
</evidence>
<dbReference type="Pfam" id="PF04851">
    <property type="entry name" value="ResIII"/>
    <property type="match status" value="1"/>
</dbReference>
<dbReference type="Proteomes" id="UP001184828">
    <property type="component" value="Unassembled WGS sequence"/>
</dbReference>
<dbReference type="Pfam" id="PF08463">
    <property type="entry name" value="EcoEI_R_C"/>
    <property type="match status" value="1"/>
</dbReference>
<feature type="domain" description="Helicase ATP-binding" evidence="2">
    <location>
        <begin position="433"/>
        <end position="618"/>
    </location>
</feature>
<feature type="coiled-coil region" evidence="1">
    <location>
        <begin position="146"/>
        <end position="215"/>
    </location>
</feature>
<comment type="caution">
    <text evidence="3">The sequence shown here is derived from an EMBL/GenBank/DDBJ whole genome shotgun (WGS) entry which is preliminary data.</text>
</comment>
<reference evidence="3" key="1">
    <citation type="submission" date="2023-07" db="EMBL/GenBank/DDBJ databases">
        <title>Sorghum-associated microbial communities from plants grown in Nebraska, USA.</title>
        <authorList>
            <person name="Schachtman D."/>
        </authorList>
    </citation>
    <scope>NUCLEOTIDE SEQUENCE</scope>
    <source>
        <strain evidence="3">DS2114</strain>
    </source>
</reference>
<dbReference type="PROSITE" id="PS51192">
    <property type="entry name" value="HELICASE_ATP_BIND_1"/>
    <property type="match status" value="1"/>
</dbReference>
<dbReference type="CDD" id="cd18032">
    <property type="entry name" value="DEXHc_RE_I_III_res"/>
    <property type="match status" value="1"/>
</dbReference>
<dbReference type="InterPro" id="IPR014001">
    <property type="entry name" value="Helicase_ATP-bd"/>
</dbReference>
<dbReference type="EMBL" id="JAVDQZ010000008">
    <property type="protein sequence ID" value="MDR6428796.1"/>
    <property type="molecule type" value="Genomic_DNA"/>
</dbReference>
<dbReference type="SUPFAM" id="SSF52540">
    <property type="entry name" value="P-loop containing nucleoside triphosphate hydrolases"/>
    <property type="match status" value="1"/>
</dbReference>
<evidence type="ECO:0000256" key="1">
    <source>
        <dbReference type="SAM" id="Coils"/>
    </source>
</evidence>
<dbReference type="RefSeq" id="WP_209537361.1">
    <property type="nucleotide sequence ID" value="NZ_JAUSRU010000006.1"/>
</dbReference>
<dbReference type="Gene3D" id="3.90.1570.30">
    <property type="match status" value="1"/>
</dbReference>
<sequence>MQGDKASNFGHLKAHDQQLVRLGMLAERYFADDPNTCLLKLHQLTELLAQLTASNVGVFVSSEEKQVELLRRLQDQGIVPREVGALFAQVRRSGNSANHSFGGDHRTALLSLRLTWQLGVWFHRTFKDPAFKSGPFLPPVPPANESVELTAELNALRVELAQYRATHQDAAQVLDQAQAQIRRAEEDRAFWENMATEAESAKSALLQRLELLRAQAGAEPPQVIARLVAAANSAAAVIQISESDTRKLIDDQLASAGWTVDSAQLKFAKGARPQRGQNLAIAEWPTETGPADYALFIGLAPVAIVEAKRKNIDVSAALQQAKRYSRGFRASPDVELPADNFGANAEFRIPFVFSTNGRPYLRQLAEKSGVWFCDLRRPENLGHALDGWYTPEGLSALMQRDEDRAHTELANAPFDYGFPLRPYQQNAILATEASIHAGQRAILLAMATGTGKTKTCIALIYRLLKAKRFRRILFLVDRSALGEQAANAFKDTRMERLQTFADIFGIKELDAPQPDADTAVHLATIQGMVQRVLYTAEGEPPPPIDQYDCIVIDECHRGYLLDRELSDTELSFRGYDDYVSKYRRVLDHFDAVKVGLTATPALHTTQIFGPPVFTYGYREAVVDGWLVDYEPPIQVHTQLSNEGIAWKAGEEVKVYNTGRQQIDLFKAPDEIKLKIDDFNRKVITRAFNEVVCNYLAQELDPASRRKTLIFCVSDSHADMVVGLLKQAFAAQYGTVEDDAVIKITGAADKPLQLIRRYRNERLPNVAVTVDLLTTGVDVPEICNLVFLRQVNSRILFDQMLGRATRLCDFGGTDVKDAFRVFDAVRIFEAIGDMTAMQPVVVNPKISFSQLAQELATLKDDAATALARDQFLAKLQRKKRHLSDNDRQDFEAKAGMPVQVFIQKLKAMPLTDVAAWFVQNPELGELLDRRGDGPEREMYVSEHADRFERADRGYGKAQKPDDYLRAFSDFIQAQGNRIPALVTVLTRPRELTRAQLRELVLTLDRAGFTETNLASAWRELTNQDIAARIVGYIRQAAIGDALVPYAERVDHALQHLLAHPPGSKPWSTPQRDWLKRIAAQTKANVLVDRAALDDPDLIFKREGGGFNRLDKVFNGQLQPVLEAFNDALWAPPSSANR</sequence>
<dbReference type="GO" id="GO:0005524">
    <property type="term" value="F:ATP binding"/>
    <property type="evidence" value="ECO:0007669"/>
    <property type="project" value="UniProtKB-KW"/>
</dbReference>
<dbReference type="InterPro" id="IPR007409">
    <property type="entry name" value="Restrct_endonuc_type1_HsdR_N"/>
</dbReference>
<dbReference type="NCBIfam" id="NF008521">
    <property type="entry name" value="PRK11448.1"/>
    <property type="match status" value="1"/>
</dbReference>
<dbReference type="EC" id="3.1.21.3" evidence="3"/>
<dbReference type="InterPro" id="IPR027417">
    <property type="entry name" value="P-loop_NTPase"/>
</dbReference>
<dbReference type="InterPro" id="IPR050742">
    <property type="entry name" value="Helicase_Restrict-Modif_Enz"/>
</dbReference>
<evidence type="ECO:0000313" key="4">
    <source>
        <dbReference type="Proteomes" id="UP001184828"/>
    </source>
</evidence>
<proteinExistence type="predicted"/>
<dbReference type="InterPro" id="IPR001650">
    <property type="entry name" value="Helicase_C-like"/>
</dbReference>
<keyword evidence="3" id="KW-0378">Hydrolase</keyword>
<dbReference type="InterPro" id="IPR013670">
    <property type="entry name" value="EcoEI_R_C_dom"/>
</dbReference>
<gene>
    <name evidence="3" type="ORF">J2738_004960</name>
</gene>
<keyword evidence="1" id="KW-0175">Coiled coil</keyword>
<dbReference type="GO" id="GO:0005829">
    <property type="term" value="C:cytosol"/>
    <property type="evidence" value="ECO:0007669"/>
    <property type="project" value="TreeGrafter"/>
</dbReference>
<protein>
    <submittedName>
        <fullName evidence="3">Type I restriction enzyme R subunit</fullName>
        <ecNumber evidence="3">3.1.21.3</ecNumber>
    </submittedName>
</protein>
<dbReference type="GO" id="GO:0009307">
    <property type="term" value="P:DNA restriction-modification system"/>
    <property type="evidence" value="ECO:0007669"/>
    <property type="project" value="UniProtKB-KW"/>
</dbReference>
<accession>A0AAE3Y3Q4</accession>
<dbReference type="PANTHER" id="PTHR47396">
    <property type="entry name" value="TYPE I RESTRICTION ENZYME ECOKI R PROTEIN"/>
    <property type="match status" value="1"/>
</dbReference>
<dbReference type="GO" id="GO:0003677">
    <property type="term" value="F:DNA binding"/>
    <property type="evidence" value="ECO:0007669"/>
    <property type="project" value="UniProtKB-KW"/>
</dbReference>
<dbReference type="GO" id="GO:0009035">
    <property type="term" value="F:type I site-specific deoxyribonuclease activity"/>
    <property type="evidence" value="ECO:0007669"/>
    <property type="project" value="UniProtKB-EC"/>
</dbReference>
<evidence type="ECO:0000313" key="3">
    <source>
        <dbReference type="EMBL" id="MDR6428796.1"/>
    </source>
</evidence>
<dbReference type="CDD" id="cd18799">
    <property type="entry name" value="SF2_C_EcoAI-like"/>
    <property type="match status" value="1"/>
</dbReference>
<name>A0AAE3Y3Q4_VARPD</name>
<dbReference type="AlphaFoldDB" id="A0AAE3Y3Q4"/>
<dbReference type="Pfam" id="PF04313">
    <property type="entry name" value="HSDR_N"/>
    <property type="match status" value="1"/>
</dbReference>
<dbReference type="InterPro" id="IPR006935">
    <property type="entry name" value="Helicase/UvrB_N"/>
</dbReference>